<evidence type="ECO:0000313" key="3">
    <source>
        <dbReference type="Proteomes" id="UP000248798"/>
    </source>
</evidence>
<organism evidence="2 3">
    <name type="scientific">Desulfobacter hydrogenophilus</name>
    <dbReference type="NCBI Taxonomy" id="2291"/>
    <lineage>
        <taxon>Bacteria</taxon>
        <taxon>Pseudomonadati</taxon>
        <taxon>Thermodesulfobacteriota</taxon>
        <taxon>Desulfobacteria</taxon>
        <taxon>Desulfobacterales</taxon>
        <taxon>Desulfobacteraceae</taxon>
        <taxon>Desulfobacter</taxon>
    </lineage>
</organism>
<dbReference type="Proteomes" id="UP000248798">
    <property type="component" value="Unassembled WGS sequence"/>
</dbReference>
<evidence type="ECO:0000313" key="4">
    <source>
        <dbReference type="Proteomes" id="UP000293902"/>
    </source>
</evidence>
<evidence type="ECO:0000313" key="1">
    <source>
        <dbReference type="EMBL" id="QBH13149.1"/>
    </source>
</evidence>
<dbReference type="EMBL" id="QLNI01000047">
    <property type="protein sequence ID" value="RAM00458.1"/>
    <property type="molecule type" value="Genomic_DNA"/>
</dbReference>
<dbReference type="AlphaFoldDB" id="A0A328F7B7"/>
<sequence length="353" mass="40881">MGNNDLISLFQAWLEIPEVKAFIDKLIVSVHQKMKMSKLPLSGLSPETIDPDDIRQELMAFLLEDKCMMSDLVNRRPGAMAKIRQFLWQRLIDKSREKEGNQDIHKDTWRLFYRHILAVLGDSGDFFKTKAPPKKTLLSMSEEIPGTFVMGEDLLSIEFPGQMTTIFEQLNTKKNILSLARYFWGAAAGLADDPAVRIDILDFMTWTSQHVVLRFQTESHPVSGGDVTLNNPVKNAPGHEDTWDKFKKSMISTWACNFYNFLGDEDEERDRKLFFYYECKDFTHKEVAKLMDKESHHSYRRGLIREKLKTFLRALNWVSPEYDADGQDPGDFKTFLFHLCRKLSSEIGFQEAS</sequence>
<gene>
    <name evidence="2" type="ORF">DO021_18920</name>
    <name evidence="1" type="ORF">EYB58_09600</name>
</gene>
<reference evidence="1 4" key="2">
    <citation type="submission" date="2019-02" db="EMBL/GenBank/DDBJ databases">
        <title>Complete genome sequence of Desulfobacter hydrogenophilus AcRS1.</title>
        <authorList>
            <person name="Marietou A."/>
            <person name="Lund M.B."/>
            <person name="Marshall I.P.G."/>
            <person name="Schreiber L."/>
            <person name="Jorgensen B."/>
        </authorList>
    </citation>
    <scope>NUCLEOTIDE SEQUENCE [LARGE SCALE GENOMIC DNA]</scope>
    <source>
        <strain evidence="1 4">AcRS1</strain>
    </source>
</reference>
<evidence type="ECO:0000313" key="2">
    <source>
        <dbReference type="EMBL" id="RAM00458.1"/>
    </source>
</evidence>
<dbReference type="OrthoDB" id="5423019at2"/>
<dbReference type="EMBL" id="CP036313">
    <property type="protein sequence ID" value="QBH13149.1"/>
    <property type="molecule type" value="Genomic_DNA"/>
</dbReference>
<dbReference type="RefSeq" id="WP_111959580.1">
    <property type="nucleotide sequence ID" value="NZ_CP036313.1"/>
</dbReference>
<dbReference type="Proteomes" id="UP000293902">
    <property type="component" value="Chromosome"/>
</dbReference>
<proteinExistence type="predicted"/>
<accession>A0A328F7B7</accession>
<protein>
    <submittedName>
        <fullName evidence="2">Uncharacterized protein</fullName>
    </submittedName>
</protein>
<name>A0A328F7B7_9BACT</name>
<keyword evidence="4" id="KW-1185">Reference proteome</keyword>
<reference evidence="2 3" key="1">
    <citation type="submission" date="2018-06" db="EMBL/GenBank/DDBJ databases">
        <title>Complete Genome Sequence of Desulfobacter hydrogenophilus (DSM3380).</title>
        <authorList>
            <person name="Marietou A."/>
            <person name="Schreiber L."/>
            <person name="Marshall I."/>
            <person name="Jorgensen B."/>
        </authorList>
    </citation>
    <scope>NUCLEOTIDE SEQUENCE [LARGE SCALE GENOMIC DNA]</scope>
    <source>
        <strain evidence="2 3">DSM 3380</strain>
    </source>
</reference>